<protein>
    <recommendedName>
        <fullName evidence="2">CUB domain-containing protein</fullName>
    </recommendedName>
</protein>
<dbReference type="EMBL" id="HACG01004816">
    <property type="protein sequence ID" value="CEK51681.1"/>
    <property type="molecule type" value="Transcribed_RNA"/>
</dbReference>
<accession>A0A0B6Y764</accession>
<evidence type="ECO:0000256" key="1">
    <source>
        <dbReference type="ARBA" id="ARBA00023157"/>
    </source>
</evidence>
<feature type="domain" description="CUB" evidence="2">
    <location>
        <begin position="2"/>
        <end position="45"/>
    </location>
</feature>
<keyword evidence="1" id="KW-1015">Disulfide bond</keyword>
<gene>
    <name evidence="3" type="primary">ORF14081</name>
</gene>
<feature type="non-terminal residue" evidence="3">
    <location>
        <position position="1"/>
    </location>
</feature>
<feature type="non-terminal residue" evidence="3">
    <location>
        <position position="86"/>
    </location>
</feature>
<dbReference type="InterPro" id="IPR000859">
    <property type="entry name" value="CUB_dom"/>
</dbReference>
<dbReference type="SUPFAM" id="SSF49854">
    <property type="entry name" value="Spermadhesin, CUB domain"/>
    <property type="match status" value="1"/>
</dbReference>
<name>A0A0B6Y764_9EUPU</name>
<organism evidence="3">
    <name type="scientific">Arion vulgaris</name>
    <dbReference type="NCBI Taxonomy" id="1028688"/>
    <lineage>
        <taxon>Eukaryota</taxon>
        <taxon>Metazoa</taxon>
        <taxon>Spiralia</taxon>
        <taxon>Lophotrochozoa</taxon>
        <taxon>Mollusca</taxon>
        <taxon>Gastropoda</taxon>
        <taxon>Heterobranchia</taxon>
        <taxon>Euthyneura</taxon>
        <taxon>Panpulmonata</taxon>
        <taxon>Eupulmonata</taxon>
        <taxon>Stylommatophora</taxon>
        <taxon>Helicina</taxon>
        <taxon>Arionoidea</taxon>
        <taxon>Arionidae</taxon>
        <taxon>Arion</taxon>
    </lineage>
</organism>
<sequence>KEEDSPLIKKWCDTEPFQFKSKGHHILIKFVTDHHFTAPGFALNYYEIIDYKSQCDPYQIRIINIGENPVYLDLPMCTERLNREIS</sequence>
<dbReference type="Gene3D" id="2.60.120.290">
    <property type="entry name" value="Spermadhesin, CUB domain"/>
    <property type="match status" value="1"/>
</dbReference>
<proteinExistence type="predicted"/>
<dbReference type="Pfam" id="PF00431">
    <property type="entry name" value="CUB"/>
    <property type="match status" value="1"/>
</dbReference>
<reference evidence="3" key="1">
    <citation type="submission" date="2014-12" db="EMBL/GenBank/DDBJ databases">
        <title>Insight into the proteome of Arion vulgaris.</title>
        <authorList>
            <person name="Aradska J."/>
            <person name="Bulat T."/>
            <person name="Smidak R."/>
            <person name="Sarate P."/>
            <person name="Gangsoo J."/>
            <person name="Sialana F."/>
            <person name="Bilban M."/>
            <person name="Lubec G."/>
        </authorList>
    </citation>
    <scope>NUCLEOTIDE SEQUENCE</scope>
    <source>
        <tissue evidence="3">Skin</tissue>
    </source>
</reference>
<dbReference type="InterPro" id="IPR035914">
    <property type="entry name" value="Sperma_CUB_dom_sf"/>
</dbReference>
<evidence type="ECO:0000259" key="2">
    <source>
        <dbReference type="Pfam" id="PF00431"/>
    </source>
</evidence>
<evidence type="ECO:0000313" key="3">
    <source>
        <dbReference type="EMBL" id="CEK51681.1"/>
    </source>
</evidence>
<dbReference type="AlphaFoldDB" id="A0A0B6Y764"/>